<accession>A0A2Z6MMC4</accession>
<dbReference type="InterPro" id="IPR044251">
    <property type="entry name" value="LHP1-like"/>
</dbReference>
<dbReference type="PANTHER" id="PTHR47240:SF2">
    <property type="entry name" value="CHROMO DOMAIN-CONTAINING PROTEIN LHP1"/>
    <property type="match status" value="1"/>
</dbReference>
<evidence type="ECO:0000259" key="4">
    <source>
        <dbReference type="PROSITE" id="PS50013"/>
    </source>
</evidence>
<dbReference type="EMBL" id="DF973533">
    <property type="protein sequence ID" value="GAU33666.1"/>
    <property type="molecule type" value="Genomic_DNA"/>
</dbReference>
<feature type="compositionally biased region" description="Basic residues" evidence="3">
    <location>
        <begin position="475"/>
        <end position="487"/>
    </location>
</feature>
<comment type="subcellular location">
    <subcellularLocation>
        <location evidence="1">Nucleus</location>
    </subcellularLocation>
</comment>
<evidence type="ECO:0000313" key="5">
    <source>
        <dbReference type="EMBL" id="GAU33666.1"/>
    </source>
</evidence>
<feature type="region of interest" description="Disordered" evidence="3">
    <location>
        <begin position="384"/>
        <end position="413"/>
    </location>
</feature>
<feature type="region of interest" description="Disordered" evidence="3">
    <location>
        <begin position="1"/>
        <end position="115"/>
    </location>
</feature>
<dbReference type="Gene3D" id="2.40.50.40">
    <property type="match status" value="1"/>
</dbReference>
<dbReference type="InterPro" id="IPR023779">
    <property type="entry name" value="Chromodomain_CS"/>
</dbReference>
<feature type="compositionally biased region" description="Polar residues" evidence="3">
    <location>
        <begin position="399"/>
        <end position="413"/>
    </location>
</feature>
<dbReference type="InterPro" id="IPR023780">
    <property type="entry name" value="Chromo_domain"/>
</dbReference>
<feature type="region of interest" description="Disordered" evidence="3">
    <location>
        <begin position="454"/>
        <end position="492"/>
    </location>
</feature>
<keyword evidence="6" id="KW-1185">Reference proteome</keyword>
<feature type="compositionally biased region" description="Low complexity" evidence="3">
    <location>
        <begin position="37"/>
        <end position="53"/>
    </location>
</feature>
<dbReference type="OrthoDB" id="1918685at2759"/>
<feature type="compositionally biased region" description="Basic and acidic residues" evidence="3">
    <location>
        <begin position="182"/>
        <end position="191"/>
    </location>
</feature>
<organism evidence="5 6">
    <name type="scientific">Trifolium subterraneum</name>
    <name type="common">Subterranean clover</name>
    <dbReference type="NCBI Taxonomy" id="3900"/>
    <lineage>
        <taxon>Eukaryota</taxon>
        <taxon>Viridiplantae</taxon>
        <taxon>Streptophyta</taxon>
        <taxon>Embryophyta</taxon>
        <taxon>Tracheophyta</taxon>
        <taxon>Spermatophyta</taxon>
        <taxon>Magnoliopsida</taxon>
        <taxon>eudicotyledons</taxon>
        <taxon>Gunneridae</taxon>
        <taxon>Pentapetalae</taxon>
        <taxon>rosids</taxon>
        <taxon>fabids</taxon>
        <taxon>Fabales</taxon>
        <taxon>Fabaceae</taxon>
        <taxon>Papilionoideae</taxon>
        <taxon>50 kb inversion clade</taxon>
        <taxon>NPAAA clade</taxon>
        <taxon>Hologalegina</taxon>
        <taxon>IRL clade</taxon>
        <taxon>Trifolieae</taxon>
        <taxon>Trifolium</taxon>
    </lineage>
</organism>
<dbReference type="AlphaFoldDB" id="A0A2Z6MMC4"/>
<dbReference type="PROSITE" id="PS00598">
    <property type="entry name" value="CHROMO_1"/>
    <property type="match status" value="1"/>
</dbReference>
<gene>
    <name evidence="5" type="ORF">TSUD_310740</name>
</gene>
<dbReference type="Proteomes" id="UP000242715">
    <property type="component" value="Unassembled WGS sequence"/>
</dbReference>
<dbReference type="PANTHER" id="PTHR47240">
    <property type="entry name" value="CHROMO DOMAIN-CONTAINING PROTEIN LHP1"/>
    <property type="match status" value="1"/>
</dbReference>
<dbReference type="InterPro" id="IPR016197">
    <property type="entry name" value="Chromo-like_dom_sf"/>
</dbReference>
<name>A0A2Z6MMC4_TRISU</name>
<feature type="compositionally biased region" description="Basic residues" evidence="3">
    <location>
        <begin position="386"/>
        <end position="395"/>
    </location>
</feature>
<feature type="region of interest" description="Disordered" evidence="3">
    <location>
        <begin position="182"/>
        <end position="208"/>
    </location>
</feature>
<protein>
    <recommendedName>
        <fullName evidence="4">Chromo domain-containing protein</fullName>
    </recommendedName>
</protein>
<dbReference type="SUPFAM" id="SSF54160">
    <property type="entry name" value="Chromo domain-like"/>
    <property type="match status" value="1"/>
</dbReference>
<feature type="compositionally biased region" description="Polar residues" evidence="3">
    <location>
        <begin position="61"/>
        <end position="113"/>
    </location>
</feature>
<feature type="domain" description="Chromo" evidence="4">
    <location>
        <begin position="316"/>
        <end position="365"/>
    </location>
</feature>
<evidence type="ECO:0000256" key="3">
    <source>
        <dbReference type="SAM" id="MobiDB-lite"/>
    </source>
</evidence>
<dbReference type="PROSITE" id="PS50013">
    <property type="entry name" value="CHROMO_2"/>
    <property type="match status" value="1"/>
</dbReference>
<evidence type="ECO:0000313" key="6">
    <source>
        <dbReference type="Proteomes" id="UP000242715"/>
    </source>
</evidence>
<dbReference type="InterPro" id="IPR000953">
    <property type="entry name" value="Chromo/chromo_shadow_dom"/>
</dbReference>
<dbReference type="Pfam" id="PF00385">
    <property type="entry name" value="Chromo"/>
    <property type="match status" value="1"/>
</dbReference>
<dbReference type="CDD" id="cd00024">
    <property type="entry name" value="CD_CSD"/>
    <property type="match status" value="1"/>
</dbReference>
<evidence type="ECO:0000256" key="2">
    <source>
        <dbReference type="ARBA" id="ARBA00023242"/>
    </source>
</evidence>
<feature type="compositionally biased region" description="Pro residues" evidence="3">
    <location>
        <begin position="25"/>
        <end position="36"/>
    </location>
</feature>
<dbReference type="GO" id="GO:0031507">
    <property type="term" value="P:heterochromatin formation"/>
    <property type="evidence" value="ECO:0007669"/>
    <property type="project" value="InterPro"/>
</dbReference>
<proteinExistence type="predicted"/>
<keyword evidence="2" id="KW-0539">Nucleus</keyword>
<feature type="region of interest" description="Disordered" evidence="3">
    <location>
        <begin position="270"/>
        <end position="311"/>
    </location>
</feature>
<reference evidence="6" key="1">
    <citation type="journal article" date="2017" name="Front. Plant Sci.">
        <title>Climate Clever Clovers: New Paradigm to Reduce the Environmental Footprint of Ruminants by Breeding Low Methanogenic Forages Utilizing Haplotype Variation.</title>
        <authorList>
            <person name="Kaur P."/>
            <person name="Appels R."/>
            <person name="Bayer P.E."/>
            <person name="Keeble-Gagnere G."/>
            <person name="Wang J."/>
            <person name="Hirakawa H."/>
            <person name="Shirasawa K."/>
            <person name="Vercoe P."/>
            <person name="Stefanova K."/>
            <person name="Durmic Z."/>
            <person name="Nichols P."/>
            <person name="Revell C."/>
            <person name="Isobe S.N."/>
            <person name="Edwards D."/>
            <person name="Erskine W."/>
        </authorList>
    </citation>
    <scope>NUCLEOTIDE SEQUENCE [LARGE SCALE GENOMIC DNA]</scope>
    <source>
        <strain evidence="6">cv. Daliak</strain>
    </source>
</reference>
<dbReference type="SMART" id="SM00298">
    <property type="entry name" value="CHROMO"/>
    <property type="match status" value="1"/>
</dbReference>
<feature type="compositionally biased region" description="Polar residues" evidence="3">
    <location>
        <begin position="454"/>
        <end position="472"/>
    </location>
</feature>
<sequence length="598" mass="65645">MAQTKNLGGKKVPRTKNPSSSSTPPHSPSPPKPPTPKSSSSSSFEPVSESFKSLSERETTPEIQSIPVSTNMQTNVENPPNSPNTVFQPSQSESPENSLIQLTQNQPQTTTEASPPIESFQPLKAKHMMKIHHLQLLLRSSRIMSGAGKKHVVDTTIHVLDPTDSENTLSDKEIDEIEVEKVTSTKSEPVKAKTSHTPKKKVADTAVKAPRSKKKINLKKPKGKILDVPLILPEDEEVFEQYWKTKHVAPGRMYNFGELSQGGVDLVKMRKTKKSSSTTSDSECCKQAAAVGEAAGERDQTPSASDDAPKLDDGFYEIETIRRKRLRKGEVQYLIKWRGWPETANTWEPLHNLQSVPDLIYAFEESLKSGGGGAGVGVVGVGVGGAKHHRKRTRRTTTLPPHSQPPQTGTSNLLNTSQQHIAQTNHQNHANQLKPTPNTGVRADNLAIHFQQTLNSTPNDAQSNRDSLQTDRCTGAKRRKSSSVKRFKKEDSACQSVDTKNATDISVGKLEPSWTETAGYMGNNSHQNIANAKTGCNIVKIIKPIGYSASLSCYMQDISVTFMALRLVTQTNNSTIYCYTLTPLIVNSICFLQLSLLN</sequence>
<dbReference type="GO" id="GO:0005634">
    <property type="term" value="C:nucleus"/>
    <property type="evidence" value="ECO:0007669"/>
    <property type="project" value="UniProtKB-SubCell"/>
</dbReference>
<evidence type="ECO:0000256" key="1">
    <source>
        <dbReference type="ARBA" id="ARBA00004123"/>
    </source>
</evidence>